<evidence type="ECO:0008006" key="2">
    <source>
        <dbReference type="Google" id="ProtNLM"/>
    </source>
</evidence>
<dbReference type="AlphaFoldDB" id="E6QNH5"/>
<protein>
    <recommendedName>
        <fullName evidence="2">Outer membrane protein transport protein (OMPP1/FadL/TodX)</fullName>
    </recommendedName>
</protein>
<gene>
    <name evidence="1" type="ORF">CARN6_2307</name>
</gene>
<evidence type="ECO:0000313" key="1">
    <source>
        <dbReference type="EMBL" id="CBI08796.1"/>
    </source>
</evidence>
<name>E6QNH5_9ZZZZ</name>
<proteinExistence type="predicted"/>
<sequence length="197" mass="20246">MGAALSYKAATPAAPLGVTGFDIGVEATSTQLQNSALLQKAGGPNTGSLVVPRLQIEKGLPFNIDVGAFYSAIPTTNISLYGGELSYAILAGGVAEPAVAVRGSFSKLSGVTGWSLDTQGLDVLVSKGFAMLTPYGGVGSVWTNSSTSGLGLTASDSFRQNKVFFGANANFGLANLALEYDKTGSIPSYTAKFGFRW</sequence>
<organism evidence="1">
    <name type="scientific">mine drainage metagenome</name>
    <dbReference type="NCBI Taxonomy" id="410659"/>
    <lineage>
        <taxon>unclassified sequences</taxon>
        <taxon>metagenomes</taxon>
        <taxon>ecological metagenomes</taxon>
    </lineage>
</organism>
<dbReference type="EMBL" id="CABQ01000273">
    <property type="protein sequence ID" value="CBI08796.1"/>
    <property type="molecule type" value="Genomic_DNA"/>
</dbReference>
<accession>E6QNH5</accession>
<reference evidence="1" key="1">
    <citation type="submission" date="2009-10" db="EMBL/GenBank/DDBJ databases">
        <title>Diversity of trophic interactions inside an arsenic-rich microbial ecosystem.</title>
        <authorList>
            <person name="Bertin P.N."/>
            <person name="Heinrich-Salmeron A."/>
            <person name="Pelletier E."/>
            <person name="Goulhen-Chollet F."/>
            <person name="Arsene-Ploetze F."/>
            <person name="Gallien S."/>
            <person name="Calteau A."/>
            <person name="Vallenet D."/>
            <person name="Casiot C."/>
            <person name="Chane-Woon-Ming B."/>
            <person name="Giloteaux L."/>
            <person name="Barakat M."/>
            <person name="Bonnefoy V."/>
            <person name="Bruneel O."/>
            <person name="Chandler M."/>
            <person name="Cleiss J."/>
            <person name="Duran R."/>
            <person name="Elbaz-Poulichet F."/>
            <person name="Fonknechten N."/>
            <person name="Lauga B."/>
            <person name="Mornico D."/>
            <person name="Ortet P."/>
            <person name="Schaeffer C."/>
            <person name="Siguier P."/>
            <person name="Alexander Thil Smith A."/>
            <person name="Van Dorsselaer A."/>
            <person name="Weissenbach J."/>
            <person name="Medigue C."/>
            <person name="Le Paslier D."/>
        </authorList>
    </citation>
    <scope>NUCLEOTIDE SEQUENCE</scope>
</reference>
<comment type="caution">
    <text evidence="1">The sequence shown here is derived from an EMBL/GenBank/DDBJ whole genome shotgun (WGS) entry which is preliminary data.</text>
</comment>